<protein>
    <submittedName>
        <fullName evidence="1">Uncharacterized protein</fullName>
    </submittedName>
</protein>
<sequence length="370" mass="41418">MLSDKQTEQGHFITDILPECGHVQPPEYDLGRGTTLTNHFALDTTLTTSRLGLGLPPFKFNLLVPWIAHLRILELLTREIDTLKALNAIKQMPHLQHLSLSGMVPHPDFEPPEPESIVLSNLTYLRVEFENAMTFALGIKPAAYCVLTMKSQIGRQQVDLSADFIALTRIVSRYGQPYFSSRTGNALSLVVTIFQNYFEFHVVQADDHLPSSSAPIVNTGFAASSVFHVSLQSFISFTPNSSGLITPFLLCDLSSVKELELLLESPVWGLDPFFRALSDVQILWADSLGLDTLMLNEELSSEASFAKFYNKRKARPFLPLLTLDLGNDPRDDFAFWEGTSGLRITWQENGNRSEYICGSGGGEYWIFHEI</sequence>
<dbReference type="Proteomes" id="UP000724874">
    <property type="component" value="Unassembled WGS sequence"/>
</dbReference>
<gene>
    <name evidence="1" type="ORF">CPB84DRAFT_1803568</name>
</gene>
<dbReference type="AlphaFoldDB" id="A0A9P5N7G8"/>
<comment type="caution">
    <text evidence="1">The sequence shown here is derived from an EMBL/GenBank/DDBJ whole genome shotgun (WGS) entry which is preliminary data.</text>
</comment>
<name>A0A9P5N7G8_GYMJU</name>
<keyword evidence="2" id="KW-1185">Reference proteome</keyword>
<evidence type="ECO:0000313" key="2">
    <source>
        <dbReference type="Proteomes" id="UP000724874"/>
    </source>
</evidence>
<reference evidence="1" key="1">
    <citation type="submission" date="2020-11" db="EMBL/GenBank/DDBJ databases">
        <authorList>
            <consortium name="DOE Joint Genome Institute"/>
            <person name="Ahrendt S."/>
            <person name="Riley R."/>
            <person name="Andreopoulos W."/>
            <person name="LaButti K."/>
            <person name="Pangilinan J."/>
            <person name="Ruiz-duenas F.J."/>
            <person name="Barrasa J.M."/>
            <person name="Sanchez-Garcia M."/>
            <person name="Camarero S."/>
            <person name="Miyauchi S."/>
            <person name="Serrano A."/>
            <person name="Linde D."/>
            <person name="Babiker R."/>
            <person name="Drula E."/>
            <person name="Ayuso-Fernandez I."/>
            <person name="Pacheco R."/>
            <person name="Padilla G."/>
            <person name="Ferreira P."/>
            <person name="Barriuso J."/>
            <person name="Kellner H."/>
            <person name="Castanera R."/>
            <person name="Alfaro M."/>
            <person name="Ramirez L."/>
            <person name="Pisabarro A.G."/>
            <person name="Kuo A."/>
            <person name="Tritt A."/>
            <person name="Lipzen A."/>
            <person name="He G."/>
            <person name="Yan M."/>
            <person name="Ng V."/>
            <person name="Cullen D."/>
            <person name="Martin F."/>
            <person name="Rosso M.-N."/>
            <person name="Henrissat B."/>
            <person name="Hibbett D."/>
            <person name="Martinez A.T."/>
            <person name="Grigoriev I.V."/>
        </authorList>
    </citation>
    <scope>NUCLEOTIDE SEQUENCE</scope>
    <source>
        <strain evidence="1">AH 44721</strain>
    </source>
</reference>
<dbReference type="EMBL" id="JADNYJ010000410">
    <property type="protein sequence ID" value="KAF8869732.1"/>
    <property type="molecule type" value="Genomic_DNA"/>
</dbReference>
<accession>A0A9P5N7G8</accession>
<organism evidence="1 2">
    <name type="scientific">Gymnopilus junonius</name>
    <name type="common">Spectacular rustgill mushroom</name>
    <name type="synonym">Gymnopilus spectabilis subsp. junonius</name>
    <dbReference type="NCBI Taxonomy" id="109634"/>
    <lineage>
        <taxon>Eukaryota</taxon>
        <taxon>Fungi</taxon>
        <taxon>Dikarya</taxon>
        <taxon>Basidiomycota</taxon>
        <taxon>Agaricomycotina</taxon>
        <taxon>Agaricomycetes</taxon>
        <taxon>Agaricomycetidae</taxon>
        <taxon>Agaricales</taxon>
        <taxon>Agaricineae</taxon>
        <taxon>Hymenogastraceae</taxon>
        <taxon>Gymnopilus</taxon>
    </lineage>
</organism>
<proteinExistence type="predicted"/>
<evidence type="ECO:0000313" key="1">
    <source>
        <dbReference type="EMBL" id="KAF8869732.1"/>
    </source>
</evidence>
<feature type="non-terminal residue" evidence="1">
    <location>
        <position position="370"/>
    </location>
</feature>